<organism evidence="11 12">
    <name type="scientific">Tothia fuscella</name>
    <dbReference type="NCBI Taxonomy" id="1048955"/>
    <lineage>
        <taxon>Eukaryota</taxon>
        <taxon>Fungi</taxon>
        <taxon>Dikarya</taxon>
        <taxon>Ascomycota</taxon>
        <taxon>Pezizomycotina</taxon>
        <taxon>Dothideomycetes</taxon>
        <taxon>Pleosporomycetidae</taxon>
        <taxon>Venturiales</taxon>
        <taxon>Cylindrosympodiaceae</taxon>
        <taxon>Tothia</taxon>
    </lineage>
</organism>
<comment type="caution">
    <text evidence="11">The sequence shown here is derived from an EMBL/GenBank/DDBJ whole genome shotgun (WGS) entry which is preliminary data.</text>
</comment>
<dbReference type="InterPro" id="IPR039999">
    <property type="entry name" value="LYAR"/>
</dbReference>
<reference evidence="11" key="1">
    <citation type="journal article" date="2020" name="Stud. Mycol.">
        <title>101 Dothideomycetes genomes: a test case for predicting lifestyles and emergence of pathogens.</title>
        <authorList>
            <person name="Haridas S."/>
            <person name="Albert R."/>
            <person name="Binder M."/>
            <person name="Bloem J."/>
            <person name="Labutti K."/>
            <person name="Salamov A."/>
            <person name="Andreopoulos B."/>
            <person name="Baker S."/>
            <person name="Barry K."/>
            <person name="Bills G."/>
            <person name="Bluhm B."/>
            <person name="Cannon C."/>
            <person name="Castanera R."/>
            <person name="Culley D."/>
            <person name="Daum C."/>
            <person name="Ezra D."/>
            <person name="Gonzalez J."/>
            <person name="Henrissat B."/>
            <person name="Kuo A."/>
            <person name="Liang C."/>
            <person name="Lipzen A."/>
            <person name="Lutzoni F."/>
            <person name="Magnuson J."/>
            <person name="Mondo S."/>
            <person name="Nolan M."/>
            <person name="Ohm R."/>
            <person name="Pangilinan J."/>
            <person name="Park H.-J."/>
            <person name="Ramirez L."/>
            <person name="Alfaro M."/>
            <person name="Sun H."/>
            <person name="Tritt A."/>
            <person name="Yoshinaga Y."/>
            <person name="Zwiers L.-H."/>
            <person name="Turgeon B."/>
            <person name="Goodwin S."/>
            <person name="Spatafora J."/>
            <person name="Crous P."/>
            <person name="Grigoriev I."/>
        </authorList>
    </citation>
    <scope>NUCLEOTIDE SEQUENCE</scope>
    <source>
        <strain evidence="11">CBS 130266</strain>
    </source>
</reference>
<feature type="compositionally biased region" description="Basic and acidic residues" evidence="9">
    <location>
        <begin position="249"/>
        <end position="262"/>
    </location>
</feature>
<evidence type="ECO:0000256" key="1">
    <source>
        <dbReference type="ARBA" id="ARBA00004123"/>
    </source>
</evidence>
<feature type="region of interest" description="Disordered" evidence="9">
    <location>
        <begin position="205"/>
        <end position="424"/>
    </location>
</feature>
<name>A0A9P4NI57_9PEZI</name>
<dbReference type="OrthoDB" id="21474at2759"/>
<dbReference type="GO" id="GO:0000122">
    <property type="term" value="P:negative regulation of transcription by RNA polymerase II"/>
    <property type="evidence" value="ECO:0007669"/>
    <property type="project" value="TreeGrafter"/>
</dbReference>
<feature type="compositionally biased region" description="Basic and acidic residues" evidence="9">
    <location>
        <begin position="350"/>
        <end position="361"/>
    </location>
</feature>
<dbReference type="GO" id="GO:0003677">
    <property type="term" value="F:DNA binding"/>
    <property type="evidence" value="ECO:0007669"/>
    <property type="project" value="InterPro"/>
</dbReference>
<dbReference type="InterPro" id="IPR014898">
    <property type="entry name" value="Znf_C2H2_LYAR"/>
</dbReference>
<protein>
    <recommendedName>
        <fullName evidence="10">Zinc finger C2H2 LYAR-type domain-containing protein</fullName>
    </recommendedName>
</protein>
<keyword evidence="3" id="KW-0677">Repeat</keyword>
<proteinExistence type="inferred from homology"/>
<accession>A0A9P4NI57</accession>
<evidence type="ECO:0000256" key="5">
    <source>
        <dbReference type="ARBA" id="ARBA00022833"/>
    </source>
</evidence>
<dbReference type="EMBL" id="MU007089">
    <property type="protein sequence ID" value="KAF2422585.1"/>
    <property type="molecule type" value="Genomic_DNA"/>
</dbReference>
<dbReference type="InterPro" id="IPR036236">
    <property type="entry name" value="Znf_C2H2_sf"/>
</dbReference>
<dbReference type="PANTHER" id="PTHR13100:SF10">
    <property type="entry name" value="CELL GROWTH-REGULATING NUCLEOLAR PROTEIN"/>
    <property type="match status" value="1"/>
</dbReference>
<dbReference type="AlphaFoldDB" id="A0A9P4NI57"/>
<evidence type="ECO:0000259" key="10">
    <source>
        <dbReference type="Pfam" id="PF08790"/>
    </source>
</evidence>
<evidence type="ECO:0000313" key="11">
    <source>
        <dbReference type="EMBL" id="KAF2422585.1"/>
    </source>
</evidence>
<dbReference type="Proteomes" id="UP000800235">
    <property type="component" value="Unassembled WGS sequence"/>
</dbReference>
<keyword evidence="12" id="KW-1185">Reference proteome</keyword>
<evidence type="ECO:0000256" key="3">
    <source>
        <dbReference type="ARBA" id="ARBA00022737"/>
    </source>
</evidence>
<evidence type="ECO:0000256" key="2">
    <source>
        <dbReference type="ARBA" id="ARBA00022723"/>
    </source>
</evidence>
<evidence type="ECO:0000256" key="8">
    <source>
        <dbReference type="PROSITE-ProRule" id="PRU01145"/>
    </source>
</evidence>
<comment type="similarity">
    <text evidence="7">Belongs to the UPF0743 family.</text>
</comment>
<feature type="domain" description="Zinc finger C2H2 LYAR-type" evidence="10">
    <location>
        <begin position="30"/>
        <end position="57"/>
    </location>
</feature>
<dbReference type="PANTHER" id="PTHR13100">
    <property type="entry name" value="CELL GROWTH-REGULATING NUCLEOLAR PROTEIN LYAR"/>
    <property type="match status" value="1"/>
</dbReference>
<feature type="compositionally biased region" description="Basic and acidic residues" evidence="9">
    <location>
        <begin position="308"/>
        <end position="342"/>
    </location>
</feature>
<dbReference type="GO" id="GO:0005730">
    <property type="term" value="C:nucleolus"/>
    <property type="evidence" value="ECO:0007669"/>
    <property type="project" value="TreeGrafter"/>
</dbReference>
<dbReference type="Pfam" id="PF08790">
    <property type="entry name" value="zf-LYAR"/>
    <property type="match status" value="1"/>
</dbReference>
<dbReference type="SUPFAM" id="SSF57667">
    <property type="entry name" value="beta-beta-alpha zinc fingers"/>
    <property type="match status" value="2"/>
</dbReference>
<gene>
    <name evidence="11" type="ORF">EJ08DRAFT_640730</name>
</gene>
<keyword evidence="5" id="KW-0862">Zinc</keyword>
<feature type="compositionally biased region" description="Polar residues" evidence="9">
    <location>
        <begin position="227"/>
        <end position="236"/>
    </location>
</feature>
<dbReference type="Gene3D" id="3.30.1490.490">
    <property type="match status" value="1"/>
</dbReference>
<evidence type="ECO:0000256" key="7">
    <source>
        <dbReference type="ARBA" id="ARBA00061084"/>
    </source>
</evidence>
<dbReference type="FunFam" id="3.30.1490.490:FF:000001">
    <property type="entry name" value="cell growth-regulating nucleolar protein-like"/>
    <property type="match status" value="1"/>
</dbReference>
<evidence type="ECO:0000256" key="4">
    <source>
        <dbReference type="ARBA" id="ARBA00022771"/>
    </source>
</evidence>
<keyword evidence="2" id="KW-0479">Metal-binding</keyword>
<keyword evidence="4 8" id="KW-0863">Zinc-finger</keyword>
<keyword evidence="6" id="KW-0539">Nucleus</keyword>
<dbReference type="GO" id="GO:0008270">
    <property type="term" value="F:zinc ion binding"/>
    <property type="evidence" value="ECO:0007669"/>
    <property type="project" value="UniProtKB-KW"/>
</dbReference>
<evidence type="ECO:0000256" key="9">
    <source>
        <dbReference type="SAM" id="MobiDB-lite"/>
    </source>
</evidence>
<comment type="subcellular location">
    <subcellularLocation>
        <location evidence="1">Nucleus</location>
    </subcellularLocation>
</comment>
<evidence type="ECO:0000256" key="6">
    <source>
        <dbReference type="ARBA" id="ARBA00023242"/>
    </source>
</evidence>
<dbReference type="GO" id="GO:0006364">
    <property type="term" value="P:rRNA processing"/>
    <property type="evidence" value="ECO:0007669"/>
    <property type="project" value="TreeGrafter"/>
</dbReference>
<sequence length="498" mass="55728">MVSFSCNACGDVLTKKKLDPHRNQCRGAQYTCLDCMVDFHGVDYRTHTSCISEAQKYQGALYKEKPKKGAAKATTHDNSQALVPRKAYVEDEADAENRVAVVDAPPRAPSPPPQAFNVFEFLVDDGRGAPSPPSLEEDKDTNLLDEREWESDPDDMEAERYDSGEDAYAAAREYMKEELLKQGYTYGAEPVTQGGERFDSYTQLPISPAEHQGPFFTPAPPRAGHQRNISNASMDSATKESNKKRKRGHVEDLDLSRSRDVVMTDVAPPTHSGLTGGLNRMIVRPNLPPSPPDVDASPHSPLKRTKHSASEKERGRTRETKDKDKKSSRKSSDKKDSSSKEKERKKHKSSRTESDSKAGRWERRRVRKDSDLDATTTKESAPSPPQRRLKAIEPARTMKAIEYRPQNSDDAPETPAPTNGNGAMIIHPQKAIDNAEHFMGFVTKGPESERGCSINKVLKRYNREKGGKGKDDEKDLWKVLRLRRNERGEVVLFIEGVN</sequence>
<dbReference type="PROSITE" id="PS51804">
    <property type="entry name" value="ZF_C2HC_LYAR"/>
    <property type="match status" value="2"/>
</dbReference>
<evidence type="ECO:0000313" key="12">
    <source>
        <dbReference type="Proteomes" id="UP000800235"/>
    </source>
</evidence>